<gene>
    <name evidence="2" type="ORF">SOASR030_00410</name>
</gene>
<dbReference type="Gene3D" id="3.30.2310.20">
    <property type="entry name" value="RelE-like"/>
    <property type="match status" value="1"/>
</dbReference>
<dbReference type="Pfam" id="PF05016">
    <property type="entry name" value="ParE_toxin"/>
    <property type="match status" value="1"/>
</dbReference>
<dbReference type="EMBL" id="BRLH01000001">
    <property type="protein sequence ID" value="GKX53929.1"/>
    <property type="molecule type" value="Genomic_DNA"/>
</dbReference>
<evidence type="ECO:0000313" key="3">
    <source>
        <dbReference type="Proteomes" id="UP001058124"/>
    </source>
</evidence>
<sequence>MEIYWTLKAQSDLERIYLFALQYTHLHAEDILDRLITGSTLFTTYPAIGTPQSRYAPREVRKFLPDDYEIHYEVKDNAIFIVDVWHTKEER</sequence>
<accession>A0AAV5MYE6</accession>
<evidence type="ECO:0000256" key="1">
    <source>
        <dbReference type="ARBA" id="ARBA00022649"/>
    </source>
</evidence>
<keyword evidence="1" id="KW-1277">Toxin-antitoxin system</keyword>
<protein>
    <submittedName>
        <fullName evidence="2">Plasmid stabilization protein</fullName>
    </submittedName>
</protein>
<evidence type="ECO:0000313" key="2">
    <source>
        <dbReference type="EMBL" id="GKX53929.1"/>
    </source>
</evidence>
<comment type="caution">
    <text evidence="2">The sequence shown here is derived from an EMBL/GenBank/DDBJ whole genome shotgun (WGS) entry which is preliminary data.</text>
</comment>
<keyword evidence="3" id="KW-1185">Reference proteome</keyword>
<dbReference type="RefSeq" id="WP_027275903.1">
    <property type="nucleotide sequence ID" value="NZ_BRLH01000001.1"/>
</dbReference>
<dbReference type="Proteomes" id="UP001058124">
    <property type="component" value="Unassembled WGS sequence"/>
</dbReference>
<reference evidence="2" key="1">
    <citation type="submission" date="2022-06" db="EMBL/GenBank/DDBJ databases">
        <title>Draft genome sequences of Leminorella grimontii str. JCM5902.</title>
        <authorList>
            <person name="Wakabayashi Y."/>
            <person name="Kojima K."/>
        </authorList>
    </citation>
    <scope>NUCLEOTIDE SEQUENCE</scope>
    <source>
        <strain evidence="2">JCM 5902</strain>
    </source>
</reference>
<organism evidence="2 3">
    <name type="scientific">Leminorella grimontii</name>
    <dbReference type="NCBI Taxonomy" id="82981"/>
    <lineage>
        <taxon>Bacteria</taxon>
        <taxon>Pseudomonadati</taxon>
        <taxon>Pseudomonadota</taxon>
        <taxon>Gammaproteobacteria</taxon>
        <taxon>Enterobacterales</taxon>
        <taxon>Budviciaceae</taxon>
        <taxon>Leminorella</taxon>
    </lineage>
</organism>
<dbReference type="InterPro" id="IPR035093">
    <property type="entry name" value="RelE/ParE_toxin_dom_sf"/>
</dbReference>
<dbReference type="InterPro" id="IPR007712">
    <property type="entry name" value="RelE/ParE_toxin"/>
</dbReference>
<name>A0AAV5MYE6_9GAMM</name>
<dbReference type="AlphaFoldDB" id="A0AAV5MYE6"/>
<proteinExistence type="predicted"/>